<sequence>MSHVLRPFIPLPRRHHLLFSAATITHILKPPPPTPTTTTYPHSSRKYTQSSSLHRYPHFNLNALRLRDSPPPEISELSDDEDESSRSRNEKKRVARRAVKFGIQLSKFSTTQIKRILKVASLHREVLDAILLVKKLGREAKRRQFNLIGKFLRDVDPELMDSLLVATLEGDKKKFEKLFGLGSWDIKEDEDDAHDIESEDDEEDSQYHNDMVERWCAGLTNKDIGITNEVYSLHEIEFDRQELRRLVRRVHSLQENQISSEENAEEADAKNLRARRSLTRFLRNIAKQIPDD</sequence>
<evidence type="ECO:0000313" key="3">
    <source>
        <dbReference type="Proteomes" id="UP001454036"/>
    </source>
</evidence>
<accession>A0AAV3NQ02</accession>
<dbReference type="PANTHER" id="PTHR36898">
    <property type="entry name" value="OSJNBB0026I12.6 PROTEIN"/>
    <property type="match status" value="1"/>
</dbReference>
<dbReference type="EMBL" id="BAABME010000285">
    <property type="protein sequence ID" value="GAA0141442.1"/>
    <property type="molecule type" value="Genomic_DNA"/>
</dbReference>
<dbReference type="InterPro" id="IPR006839">
    <property type="entry name" value="DarP"/>
</dbReference>
<feature type="compositionally biased region" description="Polar residues" evidence="1">
    <location>
        <begin position="40"/>
        <end position="51"/>
    </location>
</feature>
<dbReference type="InterPro" id="IPR023153">
    <property type="entry name" value="DarP_sf"/>
</dbReference>
<dbReference type="Gene3D" id="1.10.60.30">
    <property type="entry name" value="PSPTO4464-like domains"/>
    <property type="match status" value="2"/>
</dbReference>
<dbReference type="Pfam" id="PF04751">
    <property type="entry name" value="DarP"/>
    <property type="match status" value="1"/>
</dbReference>
<reference evidence="2 3" key="1">
    <citation type="submission" date="2024-01" db="EMBL/GenBank/DDBJ databases">
        <title>The complete chloroplast genome sequence of Lithospermum erythrorhizon: insights into the phylogenetic relationship among Boraginaceae species and the maternal lineages of purple gromwells.</title>
        <authorList>
            <person name="Okada T."/>
            <person name="Watanabe K."/>
        </authorList>
    </citation>
    <scope>NUCLEOTIDE SEQUENCE [LARGE SCALE GENOMIC DNA]</scope>
</reference>
<organism evidence="2 3">
    <name type="scientific">Lithospermum erythrorhizon</name>
    <name type="common">Purple gromwell</name>
    <name type="synonym">Lithospermum officinale var. erythrorhizon</name>
    <dbReference type="NCBI Taxonomy" id="34254"/>
    <lineage>
        <taxon>Eukaryota</taxon>
        <taxon>Viridiplantae</taxon>
        <taxon>Streptophyta</taxon>
        <taxon>Embryophyta</taxon>
        <taxon>Tracheophyta</taxon>
        <taxon>Spermatophyta</taxon>
        <taxon>Magnoliopsida</taxon>
        <taxon>eudicotyledons</taxon>
        <taxon>Gunneridae</taxon>
        <taxon>Pentapetalae</taxon>
        <taxon>asterids</taxon>
        <taxon>lamiids</taxon>
        <taxon>Boraginales</taxon>
        <taxon>Boraginaceae</taxon>
        <taxon>Boraginoideae</taxon>
        <taxon>Lithospermeae</taxon>
        <taxon>Lithospermum</taxon>
    </lineage>
</organism>
<dbReference type="AlphaFoldDB" id="A0AAV3NQ02"/>
<dbReference type="SUPFAM" id="SSF158710">
    <property type="entry name" value="PSPTO4464-like"/>
    <property type="match status" value="1"/>
</dbReference>
<dbReference type="CDD" id="cd16331">
    <property type="entry name" value="YjgA-like"/>
    <property type="match status" value="1"/>
</dbReference>
<feature type="region of interest" description="Disordered" evidence="1">
    <location>
        <begin position="64"/>
        <end position="93"/>
    </location>
</feature>
<dbReference type="Proteomes" id="UP001454036">
    <property type="component" value="Unassembled WGS sequence"/>
</dbReference>
<evidence type="ECO:0000256" key="1">
    <source>
        <dbReference type="SAM" id="MobiDB-lite"/>
    </source>
</evidence>
<keyword evidence="3" id="KW-1185">Reference proteome</keyword>
<comment type="caution">
    <text evidence="2">The sequence shown here is derived from an EMBL/GenBank/DDBJ whole genome shotgun (WGS) entry which is preliminary data.</text>
</comment>
<feature type="region of interest" description="Disordered" evidence="1">
    <location>
        <begin position="27"/>
        <end position="51"/>
    </location>
</feature>
<dbReference type="PANTHER" id="PTHR36898:SF1">
    <property type="entry name" value="OS04G0250700 PROTEIN"/>
    <property type="match status" value="1"/>
</dbReference>
<name>A0AAV3NQ02_LITER</name>
<protein>
    <submittedName>
        <fullName evidence="2">Uncharacterized protein</fullName>
    </submittedName>
</protein>
<evidence type="ECO:0000313" key="2">
    <source>
        <dbReference type="EMBL" id="GAA0141442.1"/>
    </source>
</evidence>
<gene>
    <name evidence="2" type="ORF">LIER_02584</name>
</gene>
<proteinExistence type="predicted"/>